<protein>
    <submittedName>
        <fullName evidence="2">Glycosyl transferase</fullName>
    </submittedName>
</protein>
<accession>A0A3B7MQW4</accession>
<dbReference type="EMBL" id="CP032157">
    <property type="protein sequence ID" value="AXY76934.1"/>
    <property type="molecule type" value="Genomic_DNA"/>
</dbReference>
<dbReference type="OrthoDB" id="9803241at2"/>
<dbReference type="KEGG" id="pseg:D3H65_24395"/>
<evidence type="ECO:0000259" key="1">
    <source>
        <dbReference type="Pfam" id="PF04101"/>
    </source>
</evidence>
<gene>
    <name evidence="2" type="ORF">D3H65_24395</name>
</gene>
<feature type="domain" description="Glycosyl transferase family 28 C-terminal" evidence="1">
    <location>
        <begin position="235"/>
        <end position="296"/>
    </location>
</feature>
<reference evidence="2 3" key="1">
    <citation type="submission" date="2018-09" db="EMBL/GenBank/DDBJ databases">
        <title>Genome sequencing of strain 6GH32-13.</title>
        <authorList>
            <person name="Weon H.-Y."/>
            <person name="Heo J."/>
            <person name="Kwon S.-W."/>
        </authorList>
    </citation>
    <scope>NUCLEOTIDE SEQUENCE [LARGE SCALE GENOMIC DNA]</scope>
    <source>
        <strain evidence="2 3">5GH32-13</strain>
    </source>
</reference>
<dbReference type="InterPro" id="IPR007235">
    <property type="entry name" value="Glyco_trans_28_C"/>
</dbReference>
<name>A0A3B7MQW4_9BACT</name>
<dbReference type="Proteomes" id="UP000263900">
    <property type="component" value="Chromosome"/>
</dbReference>
<evidence type="ECO:0000313" key="3">
    <source>
        <dbReference type="Proteomes" id="UP000263900"/>
    </source>
</evidence>
<dbReference type="GO" id="GO:0016758">
    <property type="term" value="F:hexosyltransferase activity"/>
    <property type="evidence" value="ECO:0007669"/>
    <property type="project" value="InterPro"/>
</dbReference>
<dbReference type="Gene3D" id="3.40.50.2000">
    <property type="entry name" value="Glycogen Phosphorylase B"/>
    <property type="match status" value="1"/>
</dbReference>
<keyword evidence="3" id="KW-1185">Reference proteome</keyword>
<dbReference type="Pfam" id="PF04101">
    <property type="entry name" value="Glyco_tran_28_C"/>
    <property type="match status" value="1"/>
</dbReference>
<keyword evidence="2" id="KW-0808">Transferase</keyword>
<dbReference type="AlphaFoldDB" id="A0A3B7MQW4"/>
<dbReference type="SUPFAM" id="SSF53756">
    <property type="entry name" value="UDP-Glycosyltransferase/glycogen phosphorylase"/>
    <property type="match status" value="1"/>
</dbReference>
<evidence type="ECO:0000313" key="2">
    <source>
        <dbReference type="EMBL" id="AXY76934.1"/>
    </source>
</evidence>
<organism evidence="2 3">
    <name type="scientific">Paraflavitalea soli</name>
    <dbReference type="NCBI Taxonomy" id="2315862"/>
    <lineage>
        <taxon>Bacteria</taxon>
        <taxon>Pseudomonadati</taxon>
        <taxon>Bacteroidota</taxon>
        <taxon>Chitinophagia</taxon>
        <taxon>Chitinophagales</taxon>
        <taxon>Chitinophagaceae</taxon>
        <taxon>Paraflavitalea</taxon>
    </lineage>
</organism>
<proteinExistence type="predicted"/>
<sequence length="333" mass="37102">MEGCSVIIGCNSTQKELFKQEFQDAVSYIHLAGYDIRYGKNRRSTFARLMLQSFKILIRIKQEKGWLRSFLTTQQVNGIVSDNRFGLHAAGIPAVFITHQLQIKTGLGKWADGIVRRWNYKLINRFTSCWVPDKAGAPSLSGELSHPLEMPALPVRYIGPLSRLGACEAPGKAGLLIILSGPEPLRSIFEQTLLGQLKHYKGQVVLVRGLPLSTTLPAAPDHCRVLNHASAETLQTLICGAELVISRCGYTTVMDLFSMGKRSILVPTPGQAEQEYLAHHLLQQGWAYTLPQKGFQLDRALAAAGKFTYKMPDLAMDGYKEVVREFVEEMRKS</sequence>